<comment type="caution">
    <text evidence="2">The sequence shown here is derived from an EMBL/GenBank/DDBJ whole genome shotgun (WGS) entry which is preliminary data.</text>
</comment>
<evidence type="ECO:0000256" key="1">
    <source>
        <dbReference type="SAM" id="SignalP"/>
    </source>
</evidence>
<keyword evidence="1" id="KW-0732">Signal</keyword>
<dbReference type="EMBL" id="LKCN02000007">
    <property type="protein sequence ID" value="RCI12727.1"/>
    <property type="molecule type" value="Genomic_DNA"/>
</dbReference>
<evidence type="ECO:0000313" key="2">
    <source>
        <dbReference type="EMBL" id="RCI12727.1"/>
    </source>
</evidence>
<dbReference type="AlphaFoldDB" id="A0A367LE87"/>
<gene>
    <name evidence="2" type="ORF">L249_0504</name>
</gene>
<reference evidence="2 3" key="1">
    <citation type="journal article" date="2015" name="BMC Genomics">
        <title>Insights from the genome of Ophiocordyceps polyrhachis-furcata to pathogenicity and host specificity in insect fungi.</title>
        <authorList>
            <person name="Wichadakul D."/>
            <person name="Kobmoo N."/>
            <person name="Ingsriswang S."/>
            <person name="Tangphatsornruang S."/>
            <person name="Chantasingh D."/>
            <person name="Luangsa-ard J.J."/>
            <person name="Eurwilaichitr L."/>
        </authorList>
    </citation>
    <scope>NUCLEOTIDE SEQUENCE [LARGE SCALE GENOMIC DNA]</scope>
    <source>
        <strain evidence="2 3">BCC 54312</strain>
    </source>
</reference>
<proteinExistence type="predicted"/>
<organism evidence="2 3">
    <name type="scientific">Ophiocordyceps polyrhachis-furcata BCC 54312</name>
    <dbReference type="NCBI Taxonomy" id="1330021"/>
    <lineage>
        <taxon>Eukaryota</taxon>
        <taxon>Fungi</taxon>
        <taxon>Dikarya</taxon>
        <taxon>Ascomycota</taxon>
        <taxon>Pezizomycotina</taxon>
        <taxon>Sordariomycetes</taxon>
        <taxon>Hypocreomycetidae</taxon>
        <taxon>Hypocreales</taxon>
        <taxon>Ophiocordycipitaceae</taxon>
        <taxon>Ophiocordyceps</taxon>
    </lineage>
</organism>
<keyword evidence="3" id="KW-1185">Reference proteome</keyword>
<dbReference type="OrthoDB" id="5352317at2759"/>
<dbReference type="Proteomes" id="UP000253664">
    <property type="component" value="Unassembled WGS sequence"/>
</dbReference>
<evidence type="ECO:0008006" key="4">
    <source>
        <dbReference type="Google" id="ProtNLM"/>
    </source>
</evidence>
<name>A0A367LE87_9HYPO</name>
<evidence type="ECO:0000313" key="3">
    <source>
        <dbReference type="Proteomes" id="UP000253664"/>
    </source>
</evidence>
<accession>A0A367LE87</accession>
<feature type="chain" id="PRO_5016966943" description="Small secreted protein" evidence="1">
    <location>
        <begin position="21"/>
        <end position="147"/>
    </location>
</feature>
<protein>
    <recommendedName>
        <fullName evidence="4">Small secreted protein</fullName>
    </recommendedName>
</protein>
<sequence length="147" mass="15960">MQLTTSTLIASILAASTAMAAPAAKSMMVPDPNWTIEHMQRICTKEGSQCTWTFAINTHLARSTDCKLVVGASNGVRAMRAKGGPVKCGDYTVTSGWSDQFGADNGFTVLSVVDDKKRLIVWPSYTDRQVEKGEVVQPDQSYSAQRI</sequence>
<feature type="signal peptide" evidence="1">
    <location>
        <begin position="1"/>
        <end position="20"/>
    </location>
</feature>